<dbReference type="PANTHER" id="PTHR11136">
    <property type="entry name" value="FOLYLPOLYGLUTAMATE SYNTHASE-RELATED"/>
    <property type="match status" value="1"/>
</dbReference>
<dbReference type="InterPro" id="IPR013221">
    <property type="entry name" value="Mur_ligase_cen"/>
</dbReference>
<keyword evidence="4" id="KW-0479">Metal-binding</keyword>
<dbReference type="InterPro" id="IPR001645">
    <property type="entry name" value="Folylpolyglutamate_synth"/>
</dbReference>
<dbReference type="Gene3D" id="3.40.1190.10">
    <property type="entry name" value="Mur-like, catalytic domain"/>
    <property type="match status" value="1"/>
</dbReference>
<dbReference type="GO" id="GO:0016874">
    <property type="term" value="F:ligase activity"/>
    <property type="evidence" value="ECO:0007669"/>
    <property type="project" value="UniProtKB-KW"/>
</dbReference>
<dbReference type="SUPFAM" id="SSF53244">
    <property type="entry name" value="MurD-like peptide ligases, peptide-binding domain"/>
    <property type="match status" value="1"/>
</dbReference>
<dbReference type="Pfam" id="PF08245">
    <property type="entry name" value="Mur_ligase_M"/>
    <property type="match status" value="1"/>
</dbReference>
<evidence type="ECO:0000259" key="12">
    <source>
        <dbReference type="Pfam" id="PF08245"/>
    </source>
</evidence>
<comment type="caution">
    <text evidence="13">The sequence shown here is derived from an EMBL/GenBank/DDBJ whole genome shotgun (WGS) entry which is preliminary data.</text>
</comment>
<dbReference type="EMBL" id="JBHUEA010000022">
    <property type="protein sequence ID" value="MFD1722564.1"/>
    <property type="molecule type" value="Genomic_DNA"/>
</dbReference>
<dbReference type="RefSeq" id="WP_377935774.1">
    <property type="nucleotide sequence ID" value="NZ_JBHUEA010000022.1"/>
</dbReference>
<dbReference type="InterPro" id="IPR004101">
    <property type="entry name" value="Mur_ligase_C"/>
</dbReference>
<accession>A0ABW4LKF8</accession>
<protein>
    <recommendedName>
        <fullName evidence="2">tetrahydrofolate synthase</fullName>
        <ecNumber evidence="2">6.3.2.17</ecNumber>
    </recommendedName>
    <alternativeName>
        <fullName evidence="8">Tetrahydrofolylpolyglutamate synthase</fullName>
    </alternativeName>
</protein>
<evidence type="ECO:0000256" key="1">
    <source>
        <dbReference type="ARBA" id="ARBA00008276"/>
    </source>
</evidence>
<name>A0ABW4LKF8_9MICO</name>
<dbReference type="PANTHER" id="PTHR11136:SF0">
    <property type="entry name" value="DIHYDROFOLATE SYNTHETASE-RELATED"/>
    <property type="match status" value="1"/>
</dbReference>
<dbReference type="Pfam" id="PF02875">
    <property type="entry name" value="Mur_ligase_C"/>
    <property type="match status" value="1"/>
</dbReference>
<keyword evidence="3 10" id="KW-0436">Ligase</keyword>
<dbReference type="EC" id="6.3.2.17" evidence="2"/>
<evidence type="ECO:0000313" key="13">
    <source>
        <dbReference type="EMBL" id="MFD1722564.1"/>
    </source>
</evidence>
<keyword evidence="7" id="KW-0460">Magnesium</keyword>
<evidence type="ECO:0000256" key="2">
    <source>
        <dbReference type="ARBA" id="ARBA00013025"/>
    </source>
</evidence>
<feature type="domain" description="Mur ligase C-terminal" evidence="11">
    <location>
        <begin position="306"/>
        <end position="418"/>
    </location>
</feature>
<evidence type="ECO:0000256" key="7">
    <source>
        <dbReference type="ARBA" id="ARBA00022842"/>
    </source>
</evidence>
<organism evidence="13 14">
    <name type="scientific">Amnibacterium endophyticum</name>
    <dbReference type="NCBI Taxonomy" id="2109337"/>
    <lineage>
        <taxon>Bacteria</taxon>
        <taxon>Bacillati</taxon>
        <taxon>Actinomycetota</taxon>
        <taxon>Actinomycetes</taxon>
        <taxon>Micrococcales</taxon>
        <taxon>Microbacteriaceae</taxon>
        <taxon>Amnibacterium</taxon>
    </lineage>
</organism>
<evidence type="ECO:0000313" key="14">
    <source>
        <dbReference type="Proteomes" id="UP001597347"/>
    </source>
</evidence>
<evidence type="ECO:0000256" key="9">
    <source>
        <dbReference type="ARBA" id="ARBA00047493"/>
    </source>
</evidence>
<evidence type="ECO:0000256" key="5">
    <source>
        <dbReference type="ARBA" id="ARBA00022741"/>
    </source>
</evidence>
<dbReference type="SUPFAM" id="SSF53623">
    <property type="entry name" value="MurD-like peptide ligases, catalytic domain"/>
    <property type="match status" value="1"/>
</dbReference>
<evidence type="ECO:0000256" key="4">
    <source>
        <dbReference type="ARBA" id="ARBA00022723"/>
    </source>
</evidence>
<sequence length="450" mass="47055">MPETDLDRMLDEIYGRVGEVAPQPRLDATRRALELLGDPQRTFPIVHITGTNGKTSTARITESLLRAHGLRTGLFTSPDLGYLGERIVVDGEPIAPEALVAAWDDVQQVLRLADGELAGRGEPPLTFFEALTVLAFAVFADAPIDVGVIEVGMGGEWDSTNVADGQVAVLTPVDLDHTKRLGDTVAEIARTKSGIVKPGAAVVAAAQAPEALAEIERAVELSEGTLSLEGRDFRVLRRTPAVGGQLIDVQGRAGRYDGLLVPLLGAHQAQNADVAIAAVETFLGDGARPIVGDVLQEGLAAATSPGRLQVAASDPVVVVDAAHNPHGVRAMVAGLAEAFPFSRLVAVVAVLDDKDAPGMIRAAADAVDEFVVTTAPSDRATDPDALAATVVDVVGADRVVVEPELERALEAARELADDAEPGEEGQRGGVVVFGSITLVARALELLRAER</sequence>
<dbReference type="NCBIfam" id="TIGR01499">
    <property type="entry name" value="folC"/>
    <property type="match status" value="1"/>
</dbReference>
<dbReference type="PIRSF" id="PIRSF001563">
    <property type="entry name" value="Folylpolyglu_synth"/>
    <property type="match status" value="1"/>
</dbReference>
<comment type="similarity">
    <text evidence="1 10">Belongs to the folylpolyglutamate synthase family.</text>
</comment>
<keyword evidence="14" id="KW-1185">Reference proteome</keyword>
<proteinExistence type="inferred from homology"/>
<evidence type="ECO:0000256" key="3">
    <source>
        <dbReference type="ARBA" id="ARBA00022598"/>
    </source>
</evidence>
<gene>
    <name evidence="13" type="ORF">ACFSBI_13495</name>
</gene>
<evidence type="ECO:0000259" key="11">
    <source>
        <dbReference type="Pfam" id="PF02875"/>
    </source>
</evidence>
<dbReference type="Proteomes" id="UP001597347">
    <property type="component" value="Unassembled WGS sequence"/>
</dbReference>
<comment type="catalytic activity">
    <reaction evidence="9">
        <text>(6S)-5,6,7,8-tetrahydrofolyl-(gamma-L-Glu)(n) + L-glutamate + ATP = (6S)-5,6,7,8-tetrahydrofolyl-(gamma-L-Glu)(n+1) + ADP + phosphate + H(+)</text>
        <dbReference type="Rhea" id="RHEA:10580"/>
        <dbReference type="Rhea" id="RHEA-COMP:14738"/>
        <dbReference type="Rhea" id="RHEA-COMP:14740"/>
        <dbReference type="ChEBI" id="CHEBI:15378"/>
        <dbReference type="ChEBI" id="CHEBI:29985"/>
        <dbReference type="ChEBI" id="CHEBI:30616"/>
        <dbReference type="ChEBI" id="CHEBI:43474"/>
        <dbReference type="ChEBI" id="CHEBI:141005"/>
        <dbReference type="ChEBI" id="CHEBI:456216"/>
        <dbReference type="EC" id="6.3.2.17"/>
    </reaction>
</comment>
<dbReference type="InterPro" id="IPR036565">
    <property type="entry name" value="Mur-like_cat_sf"/>
</dbReference>
<dbReference type="PROSITE" id="PS01011">
    <property type="entry name" value="FOLYLPOLYGLU_SYNT_1"/>
    <property type="match status" value="1"/>
</dbReference>
<feature type="domain" description="Mur ligase central" evidence="12">
    <location>
        <begin position="48"/>
        <end position="279"/>
    </location>
</feature>
<dbReference type="InterPro" id="IPR018109">
    <property type="entry name" value="Folylpolyglutamate_synth_CS"/>
</dbReference>
<dbReference type="Gene3D" id="3.90.190.20">
    <property type="entry name" value="Mur ligase, C-terminal domain"/>
    <property type="match status" value="1"/>
</dbReference>
<keyword evidence="5 10" id="KW-0547">Nucleotide-binding</keyword>
<evidence type="ECO:0000256" key="6">
    <source>
        <dbReference type="ARBA" id="ARBA00022840"/>
    </source>
</evidence>
<evidence type="ECO:0000256" key="10">
    <source>
        <dbReference type="PIRNR" id="PIRNR001563"/>
    </source>
</evidence>
<reference evidence="14" key="1">
    <citation type="journal article" date="2019" name="Int. J. Syst. Evol. Microbiol.">
        <title>The Global Catalogue of Microorganisms (GCM) 10K type strain sequencing project: providing services to taxonomists for standard genome sequencing and annotation.</title>
        <authorList>
            <consortium name="The Broad Institute Genomics Platform"/>
            <consortium name="The Broad Institute Genome Sequencing Center for Infectious Disease"/>
            <person name="Wu L."/>
            <person name="Ma J."/>
        </authorList>
    </citation>
    <scope>NUCLEOTIDE SEQUENCE [LARGE SCALE GENOMIC DNA]</scope>
    <source>
        <strain evidence="14">CGMCC 1.12471</strain>
    </source>
</reference>
<keyword evidence="6 10" id="KW-0067">ATP-binding</keyword>
<evidence type="ECO:0000256" key="8">
    <source>
        <dbReference type="ARBA" id="ARBA00030592"/>
    </source>
</evidence>
<dbReference type="InterPro" id="IPR036615">
    <property type="entry name" value="Mur_ligase_C_dom_sf"/>
</dbReference>